<protein>
    <submittedName>
        <fullName evidence="1">DUF1993 domain-containing protein</fullName>
    </submittedName>
</protein>
<accession>A0ABZ2K4R3</accession>
<name>A0ABZ2K4R3_9BACT</name>
<evidence type="ECO:0000313" key="2">
    <source>
        <dbReference type="Proteomes" id="UP001379533"/>
    </source>
</evidence>
<dbReference type="PANTHER" id="PTHR36922">
    <property type="entry name" value="BLL2446 PROTEIN"/>
    <property type="match status" value="1"/>
</dbReference>
<dbReference type="SUPFAM" id="SSF109854">
    <property type="entry name" value="DinB/YfiT-like putative metalloenzymes"/>
    <property type="match status" value="1"/>
</dbReference>
<sequence>MSLYEATVPQFKKMLSNLDRWLQAAVAHAETKKFDPNTLVVARLAPDQYPLARQVQAACDQAKFGAARLSGKEPPKHADTEQTIDELRARIRVVIEYLDTFTPADFTGKDEALIALPFLEGKRITGSNYITEMTYPNFYFHVTTAYAILRHNGVNLGKRDFLGSMTLV</sequence>
<keyword evidence="2" id="KW-1185">Reference proteome</keyword>
<dbReference type="EMBL" id="CP089982">
    <property type="protein sequence ID" value="WXA93079.1"/>
    <property type="molecule type" value="Genomic_DNA"/>
</dbReference>
<dbReference type="Proteomes" id="UP001379533">
    <property type="component" value="Chromosome"/>
</dbReference>
<gene>
    <name evidence="1" type="ORF">LZC95_42345</name>
</gene>
<proteinExistence type="predicted"/>
<dbReference type="Gene3D" id="1.20.120.450">
    <property type="entry name" value="dinb family like domain"/>
    <property type="match status" value="1"/>
</dbReference>
<dbReference type="RefSeq" id="WP_394843678.1">
    <property type="nucleotide sequence ID" value="NZ_CP089982.1"/>
</dbReference>
<evidence type="ECO:0000313" key="1">
    <source>
        <dbReference type="EMBL" id="WXA93079.1"/>
    </source>
</evidence>
<dbReference type="PANTHER" id="PTHR36922:SF1">
    <property type="entry name" value="DUF1993 DOMAIN-CONTAINING PROTEIN"/>
    <property type="match status" value="1"/>
</dbReference>
<dbReference type="InterPro" id="IPR018531">
    <property type="entry name" value="DUF1993"/>
</dbReference>
<reference evidence="1 2" key="1">
    <citation type="submission" date="2021-12" db="EMBL/GenBank/DDBJ databases">
        <title>Discovery of the Pendulisporaceae a myxobacterial family with distinct sporulation behavior and unique specialized metabolism.</title>
        <authorList>
            <person name="Garcia R."/>
            <person name="Popoff A."/>
            <person name="Bader C.D."/>
            <person name="Loehr J."/>
            <person name="Walesch S."/>
            <person name="Walt C."/>
            <person name="Boldt J."/>
            <person name="Bunk B."/>
            <person name="Haeckl F.J.F.P.J."/>
            <person name="Gunesch A.P."/>
            <person name="Birkelbach J."/>
            <person name="Nuebel U."/>
            <person name="Pietschmann T."/>
            <person name="Bach T."/>
            <person name="Mueller R."/>
        </authorList>
    </citation>
    <scope>NUCLEOTIDE SEQUENCE [LARGE SCALE GENOMIC DNA]</scope>
    <source>
        <strain evidence="1 2">MSr12523</strain>
    </source>
</reference>
<dbReference type="Pfam" id="PF09351">
    <property type="entry name" value="DUF1993"/>
    <property type="match status" value="1"/>
</dbReference>
<organism evidence="1 2">
    <name type="scientific">Pendulispora brunnea</name>
    <dbReference type="NCBI Taxonomy" id="2905690"/>
    <lineage>
        <taxon>Bacteria</taxon>
        <taxon>Pseudomonadati</taxon>
        <taxon>Myxococcota</taxon>
        <taxon>Myxococcia</taxon>
        <taxon>Myxococcales</taxon>
        <taxon>Sorangiineae</taxon>
        <taxon>Pendulisporaceae</taxon>
        <taxon>Pendulispora</taxon>
    </lineage>
</organism>
<dbReference type="InterPro" id="IPR034660">
    <property type="entry name" value="DinB/YfiT-like"/>
</dbReference>